<proteinExistence type="predicted"/>
<dbReference type="Proteomes" id="UP000183988">
    <property type="component" value="Unassembled WGS sequence"/>
</dbReference>
<dbReference type="Gene3D" id="1.10.10.2520">
    <property type="entry name" value="Cell wall hydrolase SleB, domain 1"/>
    <property type="match status" value="1"/>
</dbReference>
<evidence type="ECO:0000313" key="3">
    <source>
        <dbReference type="Proteomes" id="UP000183988"/>
    </source>
</evidence>
<dbReference type="STRING" id="930117.SAMN05216225_101022"/>
<evidence type="ECO:0000313" key="2">
    <source>
        <dbReference type="EMBL" id="SHF94896.1"/>
    </source>
</evidence>
<keyword evidence="3" id="KW-1185">Reference proteome</keyword>
<dbReference type="Gene3D" id="3.10.350.10">
    <property type="entry name" value="LysM domain"/>
    <property type="match status" value="4"/>
</dbReference>
<dbReference type="AlphaFoldDB" id="A0A1M5FTU6"/>
<dbReference type="PANTHER" id="PTHR33734">
    <property type="entry name" value="LYSM DOMAIN-CONTAINING GPI-ANCHORED PROTEIN 2"/>
    <property type="match status" value="1"/>
</dbReference>
<accession>A0A1M5FTU6</accession>
<feature type="domain" description="LysM" evidence="1">
    <location>
        <begin position="211"/>
        <end position="254"/>
    </location>
</feature>
<dbReference type="InterPro" id="IPR042047">
    <property type="entry name" value="SleB_dom1"/>
</dbReference>
<feature type="domain" description="LysM" evidence="1">
    <location>
        <begin position="155"/>
        <end position="198"/>
    </location>
</feature>
<organism evidence="2 3">
    <name type="scientific">Ornithinibacillus halophilus</name>
    <dbReference type="NCBI Taxonomy" id="930117"/>
    <lineage>
        <taxon>Bacteria</taxon>
        <taxon>Bacillati</taxon>
        <taxon>Bacillota</taxon>
        <taxon>Bacilli</taxon>
        <taxon>Bacillales</taxon>
        <taxon>Bacillaceae</taxon>
        <taxon>Ornithinibacillus</taxon>
    </lineage>
</organism>
<name>A0A1M5FTU6_9BACI</name>
<feature type="domain" description="LysM" evidence="1">
    <location>
        <begin position="101"/>
        <end position="144"/>
    </location>
</feature>
<dbReference type="GO" id="GO:0008932">
    <property type="term" value="F:lytic endotransglycosylase activity"/>
    <property type="evidence" value="ECO:0007669"/>
    <property type="project" value="TreeGrafter"/>
</dbReference>
<dbReference type="RefSeq" id="WP_072889215.1">
    <property type="nucleotide sequence ID" value="NZ_FQVW01000010.1"/>
</dbReference>
<dbReference type="EMBL" id="FQVW01000010">
    <property type="protein sequence ID" value="SHF94896.1"/>
    <property type="molecule type" value="Genomic_DNA"/>
</dbReference>
<dbReference type="InterPro" id="IPR036779">
    <property type="entry name" value="LysM_dom_sf"/>
</dbReference>
<dbReference type="SMART" id="SM00257">
    <property type="entry name" value="LysM"/>
    <property type="match status" value="4"/>
</dbReference>
<reference evidence="2 3" key="1">
    <citation type="submission" date="2016-11" db="EMBL/GenBank/DDBJ databases">
        <authorList>
            <person name="Jaros S."/>
            <person name="Januszkiewicz K."/>
            <person name="Wedrychowicz H."/>
        </authorList>
    </citation>
    <scope>NUCLEOTIDE SEQUENCE [LARGE SCALE GENOMIC DNA]</scope>
    <source>
        <strain evidence="2 3">IBRC-M 10683</strain>
    </source>
</reference>
<dbReference type="InterPro" id="IPR018392">
    <property type="entry name" value="LysM"/>
</dbReference>
<dbReference type="CDD" id="cd00118">
    <property type="entry name" value="LysM"/>
    <property type="match status" value="4"/>
</dbReference>
<dbReference type="PROSITE" id="PS51782">
    <property type="entry name" value="LYSM"/>
    <property type="match status" value="4"/>
</dbReference>
<dbReference type="Pfam" id="PF01476">
    <property type="entry name" value="LysM"/>
    <property type="match status" value="4"/>
</dbReference>
<evidence type="ECO:0000259" key="1">
    <source>
        <dbReference type="PROSITE" id="PS51782"/>
    </source>
</evidence>
<dbReference type="PANTHER" id="PTHR33734:SF22">
    <property type="entry name" value="MEMBRANE-BOUND LYTIC MUREIN TRANSGLYCOSYLASE D"/>
    <property type="match status" value="1"/>
</dbReference>
<dbReference type="InterPro" id="IPR011105">
    <property type="entry name" value="Cell_wall_hydrolase_SleB"/>
</dbReference>
<sequence length="452" mass="48204">MEPFIHYKINETANGIEVVLYMDENLTEFSDELGTIPKVDESTLEKKAVNFVKRKFPSLKVKSVKIMAGAMLLTTLGIGTITTYEVSAAEIEPSTSQTVSTSYTVSAGDTLYSIAKQNGTTVDAIKQLNNLSSNVLQIGQTLMISTGSITTPITITHQVVSGDTLYSIANQNGTTVDAIKQANNLSSNVLQIGQTLTIPSGSSTAPVQAKTAHQVAAGDTLYSIATQNGTTVNAIKQANNLSSNILQIGQTLTIPSGSSTAPVQAKTTHQVAAGDTLYSIATQNGTTVNAIKQANNLSSNILQIGQTLTIPSGTTAAPTPSYQTKEQSVVNQEDVEWLAKMIYSEGRGESLEGQIAIGAVIMNRVNSPLFPNDVKEVLFEKSYGYYQFTPAETGVIHSAQPNAQHFEAAQRAINGEDPTNGALFFYNPDKTSSPYLKSRTVSTVIGNHTFSF</sequence>
<gene>
    <name evidence="2" type="ORF">SAMN05216225_101022</name>
</gene>
<dbReference type="Gene3D" id="6.20.240.60">
    <property type="match status" value="1"/>
</dbReference>
<dbReference type="SUPFAM" id="SSF54106">
    <property type="entry name" value="LysM domain"/>
    <property type="match status" value="4"/>
</dbReference>
<protein>
    <submittedName>
        <fullName evidence="2">N-acetylmuramoyl-L-alanine amidase</fullName>
    </submittedName>
</protein>
<feature type="domain" description="LysM" evidence="1">
    <location>
        <begin position="267"/>
        <end position="310"/>
    </location>
</feature>
<dbReference type="GO" id="GO:0016787">
    <property type="term" value="F:hydrolase activity"/>
    <property type="evidence" value="ECO:0007669"/>
    <property type="project" value="InterPro"/>
</dbReference>
<dbReference type="OrthoDB" id="529831at2"/>
<dbReference type="Pfam" id="PF07486">
    <property type="entry name" value="Hydrolase_2"/>
    <property type="match status" value="1"/>
</dbReference>